<dbReference type="GO" id="GO:0015667">
    <property type="term" value="F:site-specific DNA-methyltransferase (cytosine-N4-specific) activity"/>
    <property type="evidence" value="ECO:0007669"/>
    <property type="project" value="UniProtKB-EC"/>
</dbReference>
<organism evidence="10 11">
    <name type="scientific">Amycolatopsis mediterranei (strain U-32)</name>
    <dbReference type="NCBI Taxonomy" id="749927"/>
    <lineage>
        <taxon>Bacteria</taxon>
        <taxon>Bacillati</taxon>
        <taxon>Actinomycetota</taxon>
        <taxon>Actinomycetes</taxon>
        <taxon>Pseudonocardiales</taxon>
        <taxon>Pseudonocardiaceae</taxon>
        <taxon>Amycolatopsis</taxon>
    </lineage>
</organism>
<dbReference type="RefSeq" id="WP_013224004.1">
    <property type="nucleotide sequence ID" value="NC_014318.1"/>
</dbReference>
<dbReference type="eggNOG" id="COG0863">
    <property type="taxonomic scope" value="Bacteria"/>
</dbReference>
<accession>A0A0H3D161</accession>
<keyword evidence="4" id="KW-0949">S-adenosyl-L-methionine</keyword>
<dbReference type="EC" id="2.1.1.-" evidence="8"/>
<dbReference type="GeneID" id="92869905"/>
<evidence type="ECO:0000256" key="1">
    <source>
        <dbReference type="ARBA" id="ARBA00010203"/>
    </source>
</evidence>
<dbReference type="InterPro" id="IPR017985">
    <property type="entry name" value="MeTrfase_CN4_CS"/>
</dbReference>
<keyword evidence="5" id="KW-0680">Restriction system</keyword>
<keyword evidence="2 10" id="KW-0489">Methyltransferase</keyword>
<evidence type="ECO:0000313" key="10">
    <source>
        <dbReference type="EMBL" id="ADJ43924.1"/>
    </source>
</evidence>
<proteinExistence type="inferred from homology"/>
<comment type="catalytic activity">
    <reaction evidence="7">
        <text>a 2'-deoxycytidine in DNA + S-adenosyl-L-methionine = an N(4)-methyl-2'-deoxycytidine in DNA + S-adenosyl-L-homocysteine + H(+)</text>
        <dbReference type="Rhea" id="RHEA:16857"/>
        <dbReference type="Rhea" id="RHEA-COMP:11369"/>
        <dbReference type="Rhea" id="RHEA-COMP:13674"/>
        <dbReference type="ChEBI" id="CHEBI:15378"/>
        <dbReference type="ChEBI" id="CHEBI:57856"/>
        <dbReference type="ChEBI" id="CHEBI:59789"/>
        <dbReference type="ChEBI" id="CHEBI:85452"/>
        <dbReference type="ChEBI" id="CHEBI:137933"/>
        <dbReference type="EC" id="2.1.1.113"/>
    </reaction>
</comment>
<evidence type="ECO:0000256" key="7">
    <source>
        <dbReference type="ARBA" id="ARBA00049120"/>
    </source>
</evidence>
<dbReference type="SUPFAM" id="SSF53335">
    <property type="entry name" value="S-adenosyl-L-methionine-dependent methyltransferases"/>
    <property type="match status" value="1"/>
</dbReference>
<evidence type="ECO:0000256" key="4">
    <source>
        <dbReference type="ARBA" id="ARBA00022691"/>
    </source>
</evidence>
<dbReference type="InterPro" id="IPR002941">
    <property type="entry name" value="DNA_methylase_N4/N6"/>
</dbReference>
<dbReference type="PATRIC" id="fig|749927.5.peg.2186"/>
<dbReference type="KEGG" id="amd:AMED_2118"/>
<comment type="similarity">
    <text evidence="1">Belongs to the N(4)/N(6)-methyltransferase family. N(4) subfamily.</text>
</comment>
<keyword evidence="3 10" id="KW-0808">Transferase</keyword>
<evidence type="ECO:0000256" key="3">
    <source>
        <dbReference type="ARBA" id="ARBA00022679"/>
    </source>
</evidence>
<dbReference type="GO" id="GO:0009307">
    <property type="term" value="P:DNA restriction-modification system"/>
    <property type="evidence" value="ECO:0007669"/>
    <property type="project" value="UniProtKB-KW"/>
</dbReference>
<sequence length="345" mass="37626">MTLTPDQFVRHILIGDVRQRLRELPDASVDCVITSPPYWALRDYGHPGQIGAEPTVDAWADTIAAVCTELARVLTPTGALWLNLGDSFSRHEREGAAKKSLLLGPQRVALRLTASGWLLRNQVIWAKPNPTPSSVRDRFTASHELLYLLTRQSRYFFDLDAVREPARTAPAGSAVKAARTYLTREAVPSLNGGSSPRVDLNQGLAQMKTTGLASHPLGKSPGDVWTIPTGSYRGAHFATFPLALVRRPLLTTCPERVCAVCDLPWRRTPQLVDGRQLATGPLTPSCPHRQFRAGRVLDPFMGAGTVALAAETYGRDWVGIELNEAYAALAEARLTAHRAQAAKVA</sequence>
<dbReference type="AlphaFoldDB" id="A0A0H3D161"/>
<dbReference type="HOGENOM" id="CLU_024927_2_0_11"/>
<evidence type="ECO:0000313" key="11">
    <source>
        <dbReference type="Proteomes" id="UP000000328"/>
    </source>
</evidence>
<dbReference type="PROSITE" id="PS00093">
    <property type="entry name" value="N4_MTASE"/>
    <property type="match status" value="1"/>
</dbReference>
<dbReference type="GO" id="GO:0003677">
    <property type="term" value="F:DNA binding"/>
    <property type="evidence" value="ECO:0007669"/>
    <property type="project" value="UniProtKB-KW"/>
</dbReference>
<dbReference type="InterPro" id="IPR029063">
    <property type="entry name" value="SAM-dependent_MTases_sf"/>
</dbReference>
<keyword evidence="6" id="KW-0238">DNA-binding</keyword>
<dbReference type="InterPro" id="IPR001091">
    <property type="entry name" value="RM_Methyltransferase"/>
</dbReference>
<dbReference type="EMBL" id="CP002000">
    <property type="protein sequence ID" value="ADJ43924.1"/>
    <property type="molecule type" value="Genomic_DNA"/>
</dbReference>
<dbReference type="OrthoDB" id="9773060at2"/>
<gene>
    <name evidence="10" type="primary">yhdJ</name>
    <name evidence="10" type="ordered locus">AMED_2118</name>
</gene>
<evidence type="ECO:0000256" key="8">
    <source>
        <dbReference type="RuleBase" id="RU362026"/>
    </source>
</evidence>
<evidence type="ECO:0000256" key="6">
    <source>
        <dbReference type="ARBA" id="ARBA00023125"/>
    </source>
</evidence>
<dbReference type="Gene3D" id="3.40.50.150">
    <property type="entry name" value="Vaccinia Virus protein VP39"/>
    <property type="match status" value="1"/>
</dbReference>
<dbReference type="Proteomes" id="UP000000328">
    <property type="component" value="Chromosome"/>
</dbReference>
<dbReference type="PRINTS" id="PR00508">
    <property type="entry name" value="S21N4MTFRASE"/>
</dbReference>
<protein>
    <recommendedName>
        <fullName evidence="8">Methyltransferase</fullName>
        <ecNumber evidence="8">2.1.1.-</ecNumber>
    </recommendedName>
</protein>
<evidence type="ECO:0000256" key="2">
    <source>
        <dbReference type="ARBA" id="ARBA00022603"/>
    </source>
</evidence>
<dbReference type="GO" id="GO:0008170">
    <property type="term" value="F:N-methyltransferase activity"/>
    <property type="evidence" value="ECO:0007669"/>
    <property type="project" value="InterPro"/>
</dbReference>
<name>A0A0H3D161_AMYMU</name>
<evidence type="ECO:0000259" key="9">
    <source>
        <dbReference type="Pfam" id="PF01555"/>
    </source>
</evidence>
<feature type="domain" description="DNA methylase N-4/N-6" evidence="9">
    <location>
        <begin position="29"/>
        <end position="331"/>
    </location>
</feature>
<dbReference type="Pfam" id="PF01555">
    <property type="entry name" value="N6_N4_Mtase"/>
    <property type="match status" value="1"/>
</dbReference>
<evidence type="ECO:0000256" key="5">
    <source>
        <dbReference type="ARBA" id="ARBA00022747"/>
    </source>
</evidence>
<reference evidence="10 11" key="1">
    <citation type="journal article" date="2010" name="Cell Res.">
        <title>Complete genome sequence of the rifamycin SV-producing Amycolatopsis mediterranei U32 revealed its genetic characteristics in phylogeny and metabolism.</title>
        <authorList>
            <person name="Zhao W."/>
            <person name="Zhong Y."/>
            <person name="Yuan H."/>
            <person name="Wang J."/>
            <person name="Zheng H."/>
            <person name="Wang Y."/>
            <person name="Cen X."/>
            <person name="Xu F."/>
            <person name="Bai J."/>
            <person name="Han X."/>
            <person name="Lu G."/>
            <person name="Zhu Y."/>
            <person name="Shao Z."/>
            <person name="Yan H."/>
            <person name="Li C."/>
            <person name="Peng N."/>
            <person name="Zhang Z."/>
            <person name="Zhang Y."/>
            <person name="Lin W."/>
            <person name="Fan Y."/>
            <person name="Qin Z."/>
            <person name="Hu Y."/>
            <person name="Zhu B."/>
            <person name="Wang S."/>
            <person name="Ding X."/>
            <person name="Zhao G.P."/>
        </authorList>
    </citation>
    <scope>NUCLEOTIDE SEQUENCE [LARGE SCALE GENOMIC DNA]</scope>
    <source>
        <strain evidence="11">U-32</strain>
    </source>
</reference>
<dbReference type="GO" id="GO:0032259">
    <property type="term" value="P:methylation"/>
    <property type="evidence" value="ECO:0007669"/>
    <property type="project" value="UniProtKB-KW"/>
</dbReference>
<dbReference type="REBASE" id="26927">
    <property type="entry name" value="M.Ame32ORF2118P"/>
</dbReference>